<evidence type="ECO:0000313" key="5">
    <source>
        <dbReference type="Proteomes" id="UP000198940"/>
    </source>
</evidence>
<gene>
    <name evidence="2" type="ORF">SAMN04487891_10234</name>
    <name evidence="3" type="ORF">SAMN05216293_0709</name>
</gene>
<comment type="caution">
    <text evidence="3">The sequence shown here is derived from an EMBL/GenBank/DDBJ whole genome shotgun (WGS) entry which is preliminary data.</text>
</comment>
<reference evidence="3 4" key="1">
    <citation type="submission" date="2016-11" db="EMBL/GenBank/DDBJ databases">
        <authorList>
            <person name="Varghese N."/>
            <person name="Submissions S."/>
        </authorList>
    </citation>
    <scope>NUCLEOTIDE SEQUENCE [LARGE SCALE GENOMIC DNA]</scope>
    <source>
        <strain evidence="3 4">CGMCC 1.12174</strain>
        <strain evidence="2 5">DSM 26351</strain>
    </source>
</reference>
<feature type="compositionally biased region" description="Basic and acidic residues" evidence="1">
    <location>
        <begin position="26"/>
        <end position="37"/>
    </location>
</feature>
<evidence type="ECO:0000256" key="1">
    <source>
        <dbReference type="SAM" id="MobiDB-lite"/>
    </source>
</evidence>
<protein>
    <submittedName>
        <fullName evidence="3">Uncharacterized protein</fullName>
    </submittedName>
</protein>
<name>A0A1M6RCP3_9FLAO</name>
<keyword evidence="5" id="KW-1185">Reference proteome</keyword>
<feature type="region of interest" description="Disordered" evidence="1">
    <location>
        <begin position="1"/>
        <end position="43"/>
    </location>
</feature>
<dbReference type="STRING" id="1055723.SAMN05216293_0709"/>
<organism evidence="3 4">
    <name type="scientific">Flagellimonas taeanensis</name>
    <dbReference type="NCBI Taxonomy" id="1005926"/>
    <lineage>
        <taxon>Bacteria</taxon>
        <taxon>Pseudomonadati</taxon>
        <taxon>Bacteroidota</taxon>
        <taxon>Flavobacteriia</taxon>
        <taxon>Flavobacteriales</taxon>
        <taxon>Flavobacteriaceae</taxon>
        <taxon>Flagellimonas</taxon>
    </lineage>
</organism>
<evidence type="ECO:0000313" key="2">
    <source>
        <dbReference type="EMBL" id="SFB74871.1"/>
    </source>
</evidence>
<evidence type="ECO:0000313" key="4">
    <source>
        <dbReference type="Proteomes" id="UP000184031"/>
    </source>
</evidence>
<dbReference type="Proteomes" id="UP000184031">
    <property type="component" value="Unassembled WGS sequence"/>
</dbReference>
<feature type="compositionally biased region" description="Polar residues" evidence="1">
    <location>
        <begin position="1"/>
        <end position="10"/>
    </location>
</feature>
<dbReference type="RefSeq" id="WP_256621018.1">
    <property type="nucleotide sequence ID" value="NZ_FOKU01000002.1"/>
</dbReference>
<sequence length="43" mass="4794">MSKGNKTPAKSNKPKLALNVKKKSAHKDAKNSIENRNYKGRVL</sequence>
<proteinExistence type="predicted"/>
<dbReference type="Proteomes" id="UP000198940">
    <property type="component" value="Unassembled WGS sequence"/>
</dbReference>
<dbReference type="AlphaFoldDB" id="A0A1M6RCP3"/>
<dbReference type="EMBL" id="FOKU01000002">
    <property type="protein sequence ID" value="SFB74871.1"/>
    <property type="molecule type" value="Genomic_DNA"/>
</dbReference>
<evidence type="ECO:0000313" key="3">
    <source>
        <dbReference type="EMBL" id="SHK30196.1"/>
    </source>
</evidence>
<dbReference type="EMBL" id="FRAT01000002">
    <property type="protein sequence ID" value="SHK30196.1"/>
    <property type="molecule type" value="Genomic_DNA"/>
</dbReference>
<accession>A0A1M6RCP3</accession>